<sequence>MQSQSQRFDCPQEMKEKRRGWAGRAATRGREQGEGQAKVDFERVETTNNKVEMWLNKQRLHSRCADVLVERSPGVAGWGLVRRRRCRAKFACAASSEARQLGLGTVPVVGGWSALRSFFSAPPRAAQRVPVGCQAGRAAISDQQRPEFMQLAAPLPAIALCVLKH</sequence>
<feature type="region of interest" description="Disordered" evidence="1">
    <location>
        <begin position="1"/>
        <end position="36"/>
    </location>
</feature>
<evidence type="ECO:0000313" key="2">
    <source>
        <dbReference type="EMBL" id="OCL02362.1"/>
    </source>
</evidence>
<organism evidence="2 3">
    <name type="scientific">Glonium stellatum</name>
    <dbReference type="NCBI Taxonomy" id="574774"/>
    <lineage>
        <taxon>Eukaryota</taxon>
        <taxon>Fungi</taxon>
        <taxon>Dikarya</taxon>
        <taxon>Ascomycota</taxon>
        <taxon>Pezizomycotina</taxon>
        <taxon>Dothideomycetes</taxon>
        <taxon>Pleosporomycetidae</taxon>
        <taxon>Gloniales</taxon>
        <taxon>Gloniaceae</taxon>
        <taxon>Glonium</taxon>
    </lineage>
</organism>
<dbReference type="EMBL" id="KV750967">
    <property type="protein sequence ID" value="OCL02362.1"/>
    <property type="molecule type" value="Genomic_DNA"/>
</dbReference>
<reference evidence="2 3" key="1">
    <citation type="journal article" date="2016" name="Nat. Commun.">
        <title>Ectomycorrhizal ecology is imprinted in the genome of the dominant symbiotic fungus Cenococcum geophilum.</title>
        <authorList>
            <consortium name="DOE Joint Genome Institute"/>
            <person name="Peter M."/>
            <person name="Kohler A."/>
            <person name="Ohm R.A."/>
            <person name="Kuo A."/>
            <person name="Krutzmann J."/>
            <person name="Morin E."/>
            <person name="Arend M."/>
            <person name="Barry K.W."/>
            <person name="Binder M."/>
            <person name="Choi C."/>
            <person name="Clum A."/>
            <person name="Copeland A."/>
            <person name="Grisel N."/>
            <person name="Haridas S."/>
            <person name="Kipfer T."/>
            <person name="LaButti K."/>
            <person name="Lindquist E."/>
            <person name="Lipzen A."/>
            <person name="Maire R."/>
            <person name="Meier B."/>
            <person name="Mihaltcheva S."/>
            <person name="Molinier V."/>
            <person name="Murat C."/>
            <person name="Poggeler S."/>
            <person name="Quandt C.A."/>
            <person name="Sperisen C."/>
            <person name="Tritt A."/>
            <person name="Tisserant E."/>
            <person name="Crous P.W."/>
            <person name="Henrissat B."/>
            <person name="Nehls U."/>
            <person name="Egli S."/>
            <person name="Spatafora J.W."/>
            <person name="Grigoriev I.V."/>
            <person name="Martin F.M."/>
        </authorList>
    </citation>
    <scope>NUCLEOTIDE SEQUENCE [LARGE SCALE GENOMIC DNA]</scope>
    <source>
        <strain evidence="2 3">CBS 207.34</strain>
    </source>
</reference>
<dbReference type="AlphaFoldDB" id="A0A8E2EP75"/>
<name>A0A8E2EP75_9PEZI</name>
<gene>
    <name evidence="2" type="ORF">AOQ84DRAFT_229263</name>
</gene>
<keyword evidence="3" id="KW-1185">Reference proteome</keyword>
<accession>A0A8E2EP75</accession>
<evidence type="ECO:0000313" key="3">
    <source>
        <dbReference type="Proteomes" id="UP000250140"/>
    </source>
</evidence>
<dbReference type="Proteomes" id="UP000250140">
    <property type="component" value="Unassembled WGS sequence"/>
</dbReference>
<evidence type="ECO:0000256" key="1">
    <source>
        <dbReference type="SAM" id="MobiDB-lite"/>
    </source>
</evidence>
<protein>
    <submittedName>
        <fullName evidence="2">Uncharacterized protein</fullName>
    </submittedName>
</protein>
<proteinExistence type="predicted"/>